<keyword evidence="2" id="KW-1185">Reference proteome</keyword>
<sequence length="169" mass="19163">MKNYDTQTELLYELTRSCRSSSESDDDIDTDCESLPDLDEIWNQYAIFATAQQEAEQITTEQADAPSLGVSPYEVQHVVMVDAIQTDPRTGQCKGRVWLELTGYPPSAANMGNYQVLVGNHQYPFHKIRQSTRCPGRIDILGKRKWVDIEKIIDSLTCEGPFPLDDFLN</sequence>
<reference evidence="1 2" key="1">
    <citation type="submission" date="2015-05" db="EMBL/GenBank/DDBJ databases">
        <title>Distinctive expansion of gene families associated with plant cell wall degradation and secondary metabolism in the genomes of grapevine trunk pathogens.</title>
        <authorList>
            <person name="Lawrence D.P."/>
            <person name="Travadon R."/>
            <person name="Rolshausen P.E."/>
            <person name="Baumgartner K."/>
        </authorList>
    </citation>
    <scope>NUCLEOTIDE SEQUENCE [LARGE SCALE GENOMIC DNA]</scope>
    <source>
        <strain evidence="1">UCRPC4</strain>
    </source>
</reference>
<dbReference type="Proteomes" id="UP000053317">
    <property type="component" value="Unassembled WGS sequence"/>
</dbReference>
<evidence type="ECO:0000313" key="1">
    <source>
        <dbReference type="EMBL" id="KKY29205.1"/>
    </source>
</evidence>
<dbReference type="AlphaFoldDB" id="A0A0G2HLK5"/>
<gene>
    <name evidence="1" type="ORF">UCRPC4_g00111</name>
</gene>
<evidence type="ECO:0000313" key="2">
    <source>
        <dbReference type="Proteomes" id="UP000053317"/>
    </source>
</evidence>
<dbReference type="EMBL" id="LCWF01000002">
    <property type="protein sequence ID" value="KKY29205.1"/>
    <property type="molecule type" value="Genomic_DNA"/>
</dbReference>
<proteinExistence type="predicted"/>
<reference evidence="1 2" key="2">
    <citation type="submission" date="2015-05" db="EMBL/GenBank/DDBJ databases">
        <authorList>
            <person name="Morales-Cruz A."/>
            <person name="Amrine K.C."/>
            <person name="Cantu D."/>
        </authorList>
    </citation>
    <scope>NUCLEOTIDE SEQUENCE [LARGE SCALE GENOMIC DNA]</scope>
    <source>
        <strain evidence="1">UCRPC4</strain>
    </source>
</reference>
<accession>A0A0G2HLK5</accession>
<name>A0A0G2HLK5_PHACM</name>
<protein>
    <submittedName>
        <fullName evidence="1">Uncharacterized protein</fullName>
    </submittedName>
</protein>
<organism evidence="1 2">
    <name type="scientific">Phaeomoniella chlamydospora</name>
    <name type="common">Phaeoacremonium chlamydosporum</name>
    <dbReference type="NCBI Taxonomy" id="158046"/>
    <lineage>
        <taxon>Eukaryota</taxon>
        <taxon>Fungi</taxon>
        <taxon>Dikarya</taxon>
        <taxon>Ascomycota</taxon>
        <taxon>Pezizomycotina</taxon>
        <taxon>Eurotiomycetes</taxon>
        <taxon>Chaetothyriomycetidae</taxon>
        <taxon>Phaeomoniellales</taxon>
        <taxon>Phaeomoniellaceae</taxon>
        <taxon>Phaeomoniella</taxon>
    </lineage>
</organism>
<comment type="caution">
    <text evidence="1">The sequence shown here is derived from an EMBL/GenBank/DDBJ whole genome shotgun (WGS) entry which is preliminary data.</text>
</comment>